<dbReference type="KEGG" id="vpy:HZI73_03725"/>
<dbReference type="Proteomes" id="UP000683246">
    <property type="component" value="Chromosome"/>
</dbReference>
<dbReference type="AlphaFoldDB" id="A0A8J8SFN9"/>
<protein>
    <submittedName>
        <fullName evidence="1">Flagellar protein</fullName>
    </submittedName>
</protein>
<keyword evidence="1" id="KW-0966">Cell projection</keyword>
<organism evidence="1 2">
    <name type="scientific">Vallitalea pronyensis</name>
    <dbReference type="NCBI Taxonomy" id="1348613"/>
    <lineage>
        <taxon>Bacteria</taxon>
        <taxon>Bacillati</taxon>
        <taxon>Bacillota</taxon>
        <taxon>Clostridia</taxon>
        <taxon>Lachnospirales</taxon>
        <taxon>Vallitaleaceae</taxon>
        <taxon>Vallitalea</taxon>
    </lineage>
</organism>
<gene>
    <name evidence="1" type="ORF">HZI73_03725</name>
</gene>
<keyword evidence="1" id="KW-0969">Cilium</keyword>
<keyword evidence="1" id="KW-0282">Flagellum</keyword>
<dbReference type="RefSeq" id="WP_212696918.1">
    <property type="nucleotide sequence ID" value="NZ_CP058649.1"/>
</dbReference>
<sequence>MNVRNCVKCGKIFNYITGPPICPTCKSELEERFQITKRYIRDNPHANIAEISEECDVSIKMIHQWVREERLIFSEDSPIGISCEICDTSIRTGRFCDVCKADIQHNLGGAYDNKEAIENFKRSRGKKEEMRFLNRDRD</sequence>
<proteinExistence type="predicted"/>
<accession>A0A8J8SFN9</accession>
<reference evidence="1" key="1">
    <citation type="submission" date="2020-07" db="EMBL/GenBank/DDBJ databases">
        <title>Vallitalea pronyensis genome.</title>
        <authorList>
            <person name="Postec A."/>
        </authorList>
    </citation>
    <scope>NUCLEOTIDE SEQUENCE</scope>
    <source>
        <strain evidence="1">FatNI3</strain>
    </source>
</reference>
<keyword evidence="2" id="KW-1185">Reference proteome</keyword>
<evidence type="ECO:0000313" key="1">
    <source>
        <dbReference type="EMBL" id="QUI21448.1"/>
    </source>
</evidence>
<evidence type="ECO:0000313" key="2">
    <source>
        <dbReference type="Proteomes" id="UP000683246"/>
    </source>
</evidence>
<dbReference type="EMBL" id="CP058649">
    <property type="protein sequence ID" value="QUI21448.1"/>
    <property type="molecule type" value="Genomic_DNA"/>
</dbReference>
<name>A0A8J8SFN9_9FIRM</name>